<evidence type="ECO:0000313" key="8">
    <source>
        <dbReference type="Proteomes" id="UP000198964"/>
    </source>
</evidence>
<evidence type="ECO:0000256" key="2">
    <source>
        <dbReference type="ARBA" id="ARBA00023110"/>
    </source>
</evidence>
<name>A0A1I2BLV0_9BACT</name>
<evidence type="ECO:0000256" key="5">
    <source>
        <dbReference type="SAM" id="SignalP"/>
    </source>
</evidence>
<dbReference type="InterPro" id="IPR002130">
    <property type="entry name" value="Cyclophilin-type_PPIase_dom"/>
</dbReference>
<feature type="signal peptide" evidence="5">
    <location>
        <begin position="1"/>
        <end position="29"/>
    </location>
</feature>
<keyword evidence="2" id="KW-0697">Rotamase</keyword>
<dbReference type="InterPro" id="IPR044666">
    <property type="entry name" value="Cyclophilin_A-like"/>
</dbReference>
<keyword evidence="5" id="KW-0732">Signal</keyword>
<evidence type="ECO:0000259" key="6">
    <source>
        <dbReference type="PROSITE" id="PS50072"/>
    </source>
</evidence>
<dbReference type="Pfam" id="PF00160">
    <property type="entry name" value="Pro_isomerase"/>
    <property type="match status" value="1"/>
</dbReference>
<keyword evidence="3 7" id="KW-0413">Isomerase</keyword>
<dbReference type="AlphaFoldDB" id="A0A1I2BLV0"/>
<feature type="domain" description="PPIase cyclophilin-type" evidence="6">
    <location>
        <begin position="261"/>
        <end position="448"/>
    </location>
</feature>
<organism evidence="7 8">
    <name type="scientific">Sunxiuqinia elliptica</name>
    <dbReference type="NCBI Taxonomy" id="655355"/>
    <lineage>
        <taxon>Bacteria</taxon>
        <taxon>Pseudomonadati</taxon>
        <taxon>Bacteroidota</taxon>
        <taxon>Bacteroidia</taxon>
        <taxon>Marinilabiliales</taxon>
        <taxon>Prolixibacteraceae</taxon>
        <taxon>Sunxiuqinia</taxon>
    </lineage>
</organism>
<feature type="region of interest" description="Disordered" evidence="4">
    <location>
        <begin position="342"/>
        <end position="361"/>
    </location>
</feature>
<proteinExistence type="predicted"/>
<dbReference type="EC" id="5.2.1.8" evidence="1"/>
<feature type="chain" id="PRO_5011692900" description="peptidylprolyl isomerase" evidence="5">
    <location>
        <begin position="30"/>
        <end position="450"/>
    </location>
</feature>
<dbReference type="CDD" id="cd00317">
    <property type="entry name" value="cyclophilin"/>
    <property type="match status" value="1"/>
</dbReference>
<evidence type="ECO:0000313" key="7">
    <source>
        <dbReference type="EMBL" id="SFE57136.1"/>
    </source>
</evidence>
<dbReference type="SUPFAM" id="SSF50891">
    <property type="entry name" value="Cyclophilin-like"/>
    <property type="match status" value="1"/>
</dbReference>
<dbReference type="SUPFAM" id="SSF50494">
    <property type="entry name" value="Trypsin-like serine proteases"/>
    <property type="match status" value="1"/>
</dbReference>
<evidence type="ECO:0000256" key="1">
    <source>
        <dbReference type="ARBA" id="ARBA00013194"/>
    </source>
</evidence>
<dbReference type="PROSITE" id="PS50072">
    <property type="entry name" value="CSA_PPIASE_2"/>
    <property type="match status" value="1"/>
</dbReference>
<dbReference type="GO" id="GO:0003755">
    <property type="term" value="F:peptidyl-prolyl cis-trans isomerase activity"/>
    <property type="evidence" value="ECO:0007669"/>
    <property type="project" value="UniProtKB-KW"/>
</dbReference>
<dbReference type="STRING" id="655355.SAMN05216283_101453"/>
<sequence length="450" mass="50600">MIFNRAKNSLFFLAILGLTLGLGSCSSNATKEKQPTKQEAPKKTPSSEGQSYAHFIPALVKIESFDKGRFLESETAFFVDQQTVVCRLSTLENATTARITPFDEEQTYTVSGYQAVDRINNLVLLKVEGIERQPIPLYAGIAPESAKSIYLTKPQNNTLPLHRGKVLEFATLSGAKLYRVDNQFRSKNYGTPVFVSNFQCIGLGFAEVISYENQNLVIPSTYIADLLKKRTEQPQKLENLQTKTSKALSEANSKIKGLLIETDYGTIRIRLFNETPEYRDNFIRLVRENYYDSLLVHRVIKGFGIQSGAADTRYAGPDDVVGWKGPGYSLPAHIVPTLFHKRGMIGSPRKPDRGNSKRRSDGSQYYIVTGRVYSDSELNEIEQENGHTFTVEQRRIYKTEGGAPHLDGTYTIFGEVISGLDIADRIVQQKTDDDFRPEQDIRVKKISIIQ</sequence>
<evidence type="ECO:0000256" key="4">
    <source>
        <dbReference type="SAM" id="MobiDB-lite"/>
    </source>
</evidence>
<dbReference type="PROSITE" id="PS51257">
    <property type="entry name" value="PROKAR_LIPOPROTEIN"/>
    <property type="match status" value="1"/>
</dbReference>
<dbReference type="Gene3D" id="2.40.100.10">
    <property type="entry name" value="Cyclophilin-like"/>
    <property type="match status" value="1"/>
</dbReference>
<dbReference type="InterPro" id="IPR029000">
    <property type="entry name" value="Cyclophilin-like_dom_sf"/>
</dbReference>
<reference evidence="7 8" key="1">
    <citation type="submission" date="2016-10" db="EMBL/GenBank/DDBJ databases">
        <authorList>
            <person name="de Groot N.N."/>
        </authorList>
    </citation>
    <scope>NUCLEOTIDE SEQUENCE [LARGE SCALE GENOMIC DNA]</scope>
    <source>
        <strain evidence="7 8">CGMCC 1.9156</strain>
    </source>
</reference>
<accession>A0A1I2BLV0</accession>
<dbReference type="Proteomes" id="UP000198964">
    <property type="component" value="Unassembled WGS sequence"/>
</dbReference>
<protein>
    <recommendedName>
        <fullName evidence="1">peptidylprolyl isomerase</fullName>
        <ecNumber evidence="1">5.2.1.8</ecNumber>
    </recommendedName>
</protein>
<dbReference type="RefSeq" id="WP_093918192.1">
    <property type="nucleotide sequence ID" value="NZ_FONW01000001.1"/>
</dbReference>
<feature type="compositionally biased region" description="Basic and acidic residues" evidence="4">
    <location>
        <begin position="30"/>
        <end position="42"/>
    </location>
</feature>
<dbReference type="InterPro" id="IPR009003">
    <property type="entry name" value="Peptidase_S1_PA"/>
</dbReference>
<keyword evidence="8" id="KW-1185">Reference proteome</keyword>
<dbReference type="PANTHER" id="PTHR45625:SF4">
    <property type="entry name" value="PEPTIDYLPROLYL ISOMERASE DOMAIN AND WD REPEAT-CONTAINING PROTEIN 1"/>
    <property type="match status" value="1"/>
</dbReference>
<dbReference type="PANTHER" id="PTHR45625">
    <property type="entry name" value="PEPTIDYL-PROLYL CIS-TRANS ISOMERASE-RELATED"/>
    <property type="match status" value="1"/>
</dbReference>
<feature type="compositionally biased region" description="Basic and acidic residues" evidence="4">
    <location>
        <begin position="349"/>
        <end position="361"/>
    </location>
</feature>
<gene>
    <name evidence="7" type="ORF">SAMN05216283_101453</name>
</gene>
<evidence type="ECO:0000256" key="3">
    <source>
        <dbReference type="ARBA" id="ARBA00023235"/>
    </source>
</evidence>
<feature type="region of interest" description="Disordered" evidence="4">
    <location>
        <begin position="29"/>
        <end position="49"/>
    </location>
</feature>
<dbReference type="EMBL" id="FONW01000001">
    <property type="protein sequence ID" value="SFE57136.1"/>
    <property type="molecule type" value="Genomic_DNA"/>
</dbReference>